<dbReference type="InterPro" id="IPR036875">
    <property type="entry name" value="Znf_CCHC_sf"/>
</dbReference>
<protein>
    <recommendedName>
        <fullName evidence="3">CCHC-type domain-containing protein</fullName>
    </recommendedName>
</protein>
<keyword evidence="5" id="KW-1185">Reference proteome</keyword>
<feature type="region of interest" description="Disordered" evidence="2">
    <location>
        <begin position="250"/>
        <end position="334"/>
    </location>
</feature>
<feature type="domain" description="CCHC-type" evidence="3">
    <location>
        <begin position="173"/>
        <end position="187"/>
    </location>
</feature>
<sequence>MELSESDKDILKCPSDLEDLLFPIYAKYSSLKDIKPNYARSLIAFVFGAEHEARDLLTTTHLNTETEALAVRCRLAKEESWNYGVIRGIIPPKNEEDRTRRTSKMKEKLANRGTPVSEIIWIKKKYYNEDRSEMQLKETNSVRLEFTNQIPEKIYIGLMSYTVEPYTADATQCYRCQGFGHVAKHCKGPMKCVKCGRRGHKKIDCRATRLNCANCSQPHKSWSKECPYYLKEVEALKIRATTRTSIHTARNLAEESFPAMKTKNKTSQQQPNHEEEPGDSYASITRPREQRPREQRPREQRPREHRPREQRLRDQRPRDRRSRGIERQNQTTAVDPKKYVKEIVKALLPEILEPLIRIIIEVTAIPGPSSAKINRVKEVVNEAIEKTCSATILTEEFSSNDEEYQPSESETEDSEEHEDEEYDDCEEEIGEEGSPMEVLETEANDTQSQHQAGQTSNPEHTH</sequence>
<dbReference type="SMART" id="SM00343">
    <property type="entry name" value="ZnF_C2HC"/>
    <property type="match status" value="2"/>
</dbReference>
<dbReference type="PROSITE" id="PS50158">
    <property type="entry name" value="ZF_CCHC"/>
    <property type="match status" value="2"/>
</dbReference>
<evidence type="ECO:0000256" key="1">
    <source>
        <dbReference type="PROSITE-ProRule" id="PRU00047"/>
    </source>
</evidence>
<dbReference type="EMBL" id="CAXKWB010013893">
    <property type="protein sequence ID" value="CAL4108976.1"/>
    <property type="molecule type" value="Genomic_DNA"/>
</dbReference>
<evidence type="ECO:0000259" key="3">
    <source>
        <dbReference type="PROSITE" id="PS50158"/>
    </source>
</evidence>
<dbReference type="InterPro" id="IPR001878">
    <property type="entry name" value="Znf_CCHC"/>
</dbReference>
<dbReference type="GO" id="GO:0008270">
    <property type="term" value="F:zinc ion binding"/>
    <property type="evidence" value="ECO:0007669"/>
    <property type="project" value="UniProtKB-KW"/>
</dbReference>
<comment type="caution">
    <text evidence="4">The sequence shown here is derived from an EMBL/GenBank/DDBJ whole genome shotgun (WGS) entry which is preliminary data.</text>
</comment>
<evidence type="ECO:0000313" key="4">
    <source>
        <dbReference type="EMBL" id="CAL4108976.1"/>
    </source>
</evidence>
<evidence type="ECO:0000256" key="2">
    <source>
        <dbReference type="SAM" id="MobiDB-lite"/>
    </source>
</evidence>
<proteinExistence type="predicted"/>
<dbReference type="SUPFAM" id="SSF57756">
    <property type="entry name" value="Retrovirus zinc finger-like domains"/>
    <property type="match status" value="1"/>
</dbReference>
<reference evidence="4 5" key="1">
    <citation type="submission" date="2024-05" db="EMBL/GenBank/DDBJ databases">
        <authorList>
            <person name="Wallberg A."/>
        </authorList>
    </citation>
    <scope>NUCLEOTIDE SEQUENCE [LARGE SCALE GENOMIC DNA]</scope>
</reference>
<accession>A0AAV2R4A0</accession>
<feature type="compositionally biased region" description="Polar residues" evidence="2">
    <location>
        <begin position="444"/>
        <end position="462"/>
    </location>
</feature>
<keyword evidence="1" id="KW-0479">Metal-binding</keyword>
<organism evidence="4 5">
    <name type="scientific">Meganyctiphanes norvegica</name>
    <name type="common">Northern krill</name>
    <name type="synonym">Thysanopoda norvegica</name>
    <dbReference type="NCBI Taxonomy" id="48144"/>
    <lineage>
        <taxon>Eukaryota</taxon>
        <taxon>Metazoa</taxon>
        <taxon>Ecdysozoa</taxon>
        <taxon>Arthropoda</taxon>
        <taxon>Crustacea</taxon>
        <taxon>Multicrustacea</taxon>
        <taxon>Malacostraca</taxon>
        <taxon>Eumalacostraca</taxon>
        <taxon>Eucarida</taxon>
        <taxon>Euphausiacea</taxon>
        <taxon>Euphausiidae</taxon>
        <taxon>Meganyctiphanes</taxon>
    </lineage>
</organism>
<feature type="compositionally biased region" description="Acidic residues" evidence="2">
    <location>
        <begin position="398"/>
        <end position="431"/>
    </location>
</feature>
<feature type="domain" description="CCHC-type" evidence="3">
    <location>
        <begin position="191"/>
        <end position="206"/>
    </location>
</feature>
<dbReference type="AlphaFoldDB" id="A0AAV2R4A0"/>
<dbReference type="Proteomes" id="UP001497623">
    <property type="component" value="Unassembled WGS sequence"/>
</dbReference>
<feature type="compositionally biased region" description="Basic and acidic residues" evidence="2">
    <location>
        <begin position="286"/>
        <end position="326"/>
    </location>
</feature>
<feature type="region of interest" description="Disordered" evidence="2">
    <location>
        <begin position="394"/>
        <end position="462"/>
    </location>
</feature>
<name>A0AAV2R4A0_MEGNR</name>
<dbReference type="GO" id="GO:0003676">
    <property type="term" value="F:nucleic acid binding"/>
    <property type="evidence" value="ECO:0007669"/>
    <property type="project" value="InterPro"/>
</dbReference>
<dbReference type="Gene3D" id="4.10.60.10">
    <property type="entry name" value="Zinc finger, CCHC-type"/>
    <property type="match status" value="1"/>
</dbReference>
<gene>
    <name evidence="4" type="ORF">MNOR_LOCUS19015</name>
</gene>
<evidence type="ECO:0000313" key="5">
    <source>
        <dbReference type="Proteomes" id="UP001497623"/>
    </source>
</evidence>
<keyword evidence="1" id="KW-0862">Zinc</keyword>
<keyword evidence="1" id="KW-0863">Zinc-finger</keyword>